<dbReference type="InterPro" id="IPR029058">
    <property type="entry name" value="AB_hydrolase_fold"/>
</dbReference>
<dbReference type="Pfam" id="PF00756">
    <property type="entry name" value="Esterase"/>
    <property type="match status" value="1"/>
</dbReference>
<dbReference type="PANTHER" id="PTHR48098">
    <property type="entry name" value="ENTEROCHELIN ESTERASE-RELATED"/>
    <property type="match status" value="1"/>
</dbReference>
<keyword evidence="2" id="KW-1185">Reference proteome</keyword>
<gene>
    <name evidence="1" type="ORF">QJ043_03715</name>
</gene>
<dbReference type="EMBL" id="JASJEX010000002">
    <property type="protein sequence ID" value="MDJ1129190.1"/>
    <property type="molecule type" value="Genomic_DNA"/>
</dbReference>
<reference evidence="1" key="1">
    <citation type="submission" date="2023-05" db="EMBL/GenBank/DDBJ databases">
        <title>[olsenella] sp. nov., isolated from a pig farm feces dump.</title>
        <authorList>
            <person name="Chang Y.-H."/>
        </authorList>
    </citation>
    <scope>NUCLEOTIDE SEQUENCE</scope>
    <source>
        <strain evidence="1">YH-ols2217</strain>
    </source>
</reference>
<dbReference type="Gene3D" id="3.40.50.1820">
    <property type="entry name" value="alpha/beta hydrolase"/>
    <property type="match status" value="1"/>
</dbReference>
<protein>
    <submittedName>
        <fullName evidence="1">Alpha/beta hydrolase-fold protein</fullName>
    </submittedName>
</protein>
<name>A0ABT6ZJG5_9ACTN</name>
<dbReference type="SUPFAM" id="SSF53474">
    <property type="entry name" value="alpha/beta-Hydrolases"/>
    <property type="match status" value="1"/>
</dbReference>
<dbReference type="RefSeq" id="WP_283713998.1">
    <property type="nucleotide sequence ID" value="NZ_JASJEW010000008.1"/>
</dbReference>
<evidence type="ECO:0000313" key="2">
    <source>
        <dbReference type="Proteomes" id="UP001431693"/>
    </source>
</evidence>
<evidence type="ECO:0000313" key="1">
    <source>
        <dbReference type="EMBL" id="MDJ1129190.1"/>
    </source>
</evidence>
<accession>A0ABT6ZJG5</accession>
<organism evidence="1 2">
    <name type="scientific">Kribbibacterium absianum</name>
    <dbReference type="NCBI Taxonomy" id="3044210"/>
    <lineage>
        <taxon>Bacteria</taxon>
        <taxon>Bacillati</taxon>
        <taxon>Actinomycetota</taxon>
        <taxon>Coriobacteriia</taxon>
        <taxon>Coriobacteriales</taxon>
        <taxon>Kribbibacteriaceae</taxon>
        <taxon>Kribbibacterium</taxon>
    </lineage>
</organism>
<keyword evidence="1" id="KW-0378">Hydrolase</keyword>
<proteinExistence type="predicted"/>
<comment type="caution">
    <text evidence="1">The sequence shown here is derived from an EMBL/GenBank/DDBJ whole genome shotgun (WGS) entry which is preliminary data.</text>
</comment>
<dbReference type="InterPro" id="IPR000801">
    <property type="entry name" value="Esterase-like"/>
</dbReference>
<sequence>MQLDGRTVTVVPAPVANAPVVYVPSVSDNAEALAAACHGLGAPGFSLVCVSGLDWDAELSPWPAENVFKGQPPFAGRAPEFLGWMEHRLIPTAEEQLPSPDTSHRIAAGYSLAGLFALWAPYHTDAFCSVVSASGSLWFPGFLAICERLPFVRKPRRAYLSLGKKESRSRNPLLRETQGATEALARRLVDEGVDATFVLNPGGHFDNPTGRLAAGIAWALARPTP</sequence>
<dbReference type="PANTHER" id="PTHR48098:SF6">
    <property type="entry name" value="FERRI-BACILLIBACTIN ESTERASE BESA"/>
    <property type="match status" value="1"/>
</dbReference>
<dbReference type="GO" id="GO:0016787">
    <property type="term" value="F:hydrolase activity"/>
    <property type="evidence" value="ECO:0007669"/>
    <property type="project" value="UniProtKB-KW"/>
</dbReference>
<dbReference type="InterPro" id="IPR050583">
    <property type="entry name" value="Mycobacterial_A85_antigen"/>
</dbReference>
<dbReference type="Proteomes" id="UP001431693">
    <property type="component" value="Unassembled WGS sequence"/>
</dbReference>